<evidence type="ECO:0000256" key="2">
    <source>
        <dbReference type="ARBA" id="ARBA00007881"/>
    </source>
</evidence>
<gene>
    <name evidence="10" type="ORF">G2W53_036601</name>
</gene>
<feature type="compositionally biased region" description="Acidic residues" evidence="6">
    <location>
        <begin position="497"/>
        <end position="507"/>
    </location>
</feature>
<dbReference type="Pfam" id="PF22918">
    <property type="entry name" value="PTEN2_C2"/>
    <property type="match status" value="1"/>
</dbReference>
<dbReference type="Pfam" id="PF22785">
    <property type="entry name" value="Tc-R-P"/>
    <property type="match status" value="1"/>
</dbReference>
<dbReference type="PROSITE" id="PS51181">
    <property type="entry name" value="PPASE_TENSIN"/>
    <property type="match status" value="1"/>
</dbReference>
<dbReference type="InterPro" id="IPR055183">
    <property type="entry name" value="PTEN2A/B_C2"/>
</dbReference>
<evidence type="ECO:0000256" key="1">
    <source>
        <dbReference type="ARBA" id="ARBA00000536"/>
    </source>
</evidence>
<feature type="compositionally biased region" description="Polar residues" evidence="6">
    <location>
        <begin position="534"/>
        <end position="553"/>
    </location>
</feature>
<dbReference type="SUPFAM" id="SSF52799">
    <property type="entry name" value="(Phosphotyrosine protein) phosphatases II"/>
    <property type="match status" value="1"/>
</dbReference>
<feature type="domain" description="C2 tensin-type" evidence="9">
    <location>
        <begin position="325"/>
        <end position="452"/>
    </location>
</feature>
<dbReference type="FunFam" id="3.90.190.10:FF:000053">
    <property type="entry name" value="Phosphatidylinositol 3,4,5-trisphosphate 3-phosphatase TPTE2"/>
    <property type="match status" value="1"/>
</dbReference>
<evidence type="ECO:0000256" key="6">
    <source>
        <dbReference type="SAM" id="MobiDB-lite"/>
    </source>
</evidence>
<dbReference type="InterPro" id="IPR029023">
    <property type="entry name" value="Tensin_phosphatase"/>
</dbReference>
<evidence type="ECO:0000259" key="7">
    <source>
        <dbReference type="PROSITE" id="PS50056"/>
    </source>
</evidence>
<evidence type="ECO:0000259" key="9">
    <source>
        <dbReference type="PROSITE" id="PS51182"/>
    </source>
</evidence>
<keyword evidence="4" id="KW-0904">Protein phosphatase</keyword>
<dbReference type="EMBL" id="JAAIUW010000011">
    <property type="protein sequence ID" value="KAF7809858.1"/>
    <property type="molecule type" value="Genomic_DNA"/>
</dbReference>
<feature type="compositionally biased region" description="Low complexity" evidence="6">
    <location>
        <begin position="463"/>
        <end position="476"/>
    </location>
</feature>
<dbReference type="InterPro" id="IPR000387">
    <property type="entry name" value="Tyr_Pase_dom"/>
</dbReference>
<keyword evidence="11" id="KW-1185">Reference proteome</keyword>
<accession>A0A834SSY0</accession>
<dbReference type="InterPro" id="IPR016130">
    <property type="entry name" value="Tyr_Pase_AS"/>
</dbReference>
<keyword evidence="5" id="KW-0443">Lipid metabolism</keyword>
<dbReference type="AlphaFoldDB" id="A0A834SSY0"/>
<comment type="caution">
    <text evidence="10">The sequence shown here is derived from an EMBL/GenBank/DDBJ whole genome shotgun (WGS) entry which is preliminary data.</text>
</comment>
<dbReference type="InterPro" id="IPR014020">
    <property type="entry name" value="Tensin_C2-dom"/>
</dbReference>
<feature type="compositionally biased region" description="Low complexity" evidence="6">
    <location>
        <begin position="35"/>
        <end position="45"/>
    </location>
</feature>
<dbReference type="PROSITE" id="PS50056">
    <property type="entry name" value="TYR_PHOSPHATASE_2"/>
    <property type="match status" value="1"/>
</dbReference>
<feature type="region of interest" description="Disordered" evidence="6">
    <location>
        <begin position="458"/>
        <end position="582"/>
    </location>
</feature>
<dbReference type="GO" id="GO:0006629">
    <property type="term" value="P:lipid metabolic process"/>
    <property type="evidence" value="ECO:0007669"/>
    <property type="project" value="UniProtKB-KW"/>
</dbReference>
<dbReference type="CDD" id="cd14509">
    <property type="entry name" value="PTP_PTEN"/>
    <property type="match status" value="1"/>
</dbReference>
<feature type="domain" description="Tyrosine specific protein phosphatases" evidence="7">
    <location>
        <begin position="253"/>
        <end position="292"/>
    </location>
</feature>
<feature type="compositionally biased region" description="Polar residues" evidence="6">
    <location>
        <begin position="1"/>
        <end position="30"/>
    </location>
</feature>
<dbReference type="GO" id="GO:0004721">
    <property type="term" value="F:phosphoprotein phosphatase activity"/>
    <property type="evidence" value="ECO:0007669"/>
    <property type="project" value="UniProtKB-KW"/>
</dbReference>
<protein>
    <submittedName>
        <fullName evidence="10">Phosphatidylinositol 3,4,5-trisphosphate 3-phosphatase and protein-tyrosine-phosphatase PTEN2A-like</fullName>
    </submittedName>
</protein>
<comment type="catalytic activity">
    <reaction evidence="1">
        <text>a 1,2-diacyl-sn-glycero-3-phospho-(1D-myo-inositol-3,4,5-trisphosphate) + H2O = a 1,2-diacyl-sn-glycero-3-phospho-(1D-myo-inositol-4,5-bisphosphate) + phosphate</text>
        <dbReference type="Rhea" id="RHEA:25017"/>
        <dbReference type="ChEBI" id="CHEBI:15377"/>
        <dbReference type="ChEBI" id="CHEBI:43474"/>
        <dbReference type="ChEBI" id="CHEBI:57836"/>
        <dbReference type="ChEBI" id="CHEBI:58456"/>
        <dbReference type="EC" id="3.1.3.67"/>
    </reaction>
</comment>
<dbReference type="PROSITE" id="PS51182">
    <property type="entry name" value="C2_TENSIN"/>
    <property type="match status" value="1"/>
</dbReference>
<evidence type="ECO:0000259" key="8">
    <source>
        <dbReference type="PROSITE" id="PS51181"/>
    </source>
</evidence>
<evidence type="ECO:0000256" key="3">
    <source>
        <dbReference type="ARBA" id="ARBA00022801"/>
    </source>
</evidence>
<dbReference type="InterPro" id="IPR029021">
    <property type="entry name" value="Prot-tyrosine_phosphatase-like"/>
</dbReference>
<feature type="domain" description="Phosphatase tensin-type" evidence="8">
    <location>
        <begin position="139"/>
        <end position="318"/>
    </location>
</feature>
<evidence type="ECO:0000313" key="11">
    <source>
        <dbReference type="Proteomes" id="UP000634136"/>
    </source>
</evidence>
<dbReference type="Proteomes" id="UP000634136">
    <property type="component" value="Unassembled WGS sequence"/>
</dbReference>
<dbReference type="SMART" id="SM01326">
    <property type="entry name" value="PTEN_C2"/>
    <property type="match status" value="1"/>
</dbReference>
<dbReference type="GO" id="GO:0016314">
    <property type="term" value="F:phosphatidylinositol-3,4,5-trisphosphate 3-phosphatase activity"/>
    <property type="evidence" value="ECO:0007669"/>
    <property type="project" value="UniProtKB-EC"/>
</dbReference>
<evidence type="ECO:0000256" key="5">
    <source>
        <dbReference type="ARBA" id="ARBA00023098"/>
    </source>
</evidence>
<organism evidence="10 11">
    <name type="scientific">Senna tora</name>
    <dbReference type="NCBI Taxonomy" id="362788"/>
    <lineage>
        <taxon>Eukaryota</taxon>
        <taxon>Viridiplantae</taxon>
        <taxon>Streptophyta</taxon>
        <taxon>Embryophyta</taxon>
        <taxon>Tracheophyta</taxon>
        <taxon>Spermatophyta</taxon>
        <taxon>Magnoliopsida</taxon>
        <taxon>eudicotyledons</taxon>
        <taxon>Gunneridae</taxon>
        <taxon>Pentapetalae</taxon>
        <taxon>rosids</taxon>
        <taxon>fabids</taxon>
        <taxon>Fabales</taxon>
        <taxon>Fabaceae</taxon>
        <taxon>Caesalpinioideae</taxon>
        <taxon>Cassia clade</taxon>
        <taxon>Senna</taxon>
    </lineage>
</organism>
<comment type="similarity">
    <text evidence="2">Belongs to the PTEN phosphatase protein family.</text>
</comment>
<reference evidence="10" key="1">
    <citation type="submission" date="2020-09" db="EMBL/GenBank/DDBJ databases">
        <title>Genome-Enabled Discovery of Anthraquinone Biosynthesis in Senna tora.</title>
        <authorList>
            <person name="Kang S.-H."/>
            <person name="Pandey R.P."/>
            <person name="Lee C.-M."/>
            <person name="Sim J.-S."/>
            <person name="Jeong J.-T."/>
            <person name="Choi B.-S."/>
            <person name="Jung M."/>
            <person name="Ginzburg D."/>
            <person name="Zhao K."/>
            <person name="Won S.Y."/>
            <person name="Oh T.-J."/>
            <person name="Yu Y."/>
            <person name="Kim N.-H."/>
            <person name="Lee O.R."/>
            <person name="Lee T.-H."/>
            <person name="Bashyal P."/>
            <person name="Kim T.-S."/>
            <person name="Lee W.-H."/>
            <person name="Kawkins C."/>
            <person name="Kim C.-K."/>
            <person name="Kim J.S."/>
            <person name="Ahn B.O."/>
            <person name="Rhee S.Y."/>
            <person name="Sohng J.K."/>
        </authorList>
    </citation>
    <scope>NUCLEOTIDE SEQUENCE</scope>
    <source>
        <tissue evidence="10">Leaf</tissue>
    </source>
</reference>
<feature type="compositionally biased region" description="Polar residues" evidence="6">
    <location>
        <begin position="564"/>
        <end position="575"/>
    </location>
</feature>
<dbReference type="InterPro" id="IPR045101">
    <property type="entry name" value="PTP_PTEN"/>
</dbReference>
<keyword evidence="3" id="KW-0378">Hydrolase</keyword>
<name>A0A834SSY0_9FABA</name>
<dbReference type="PANTHER" id="PTHR12305:SF87">
    <property type="entry name" value="PHOSPHATIDYLINOSITOL 3,4,5-TRISPHOSPHATE 3-PHOSPHATASE AND PROTEIN-TYROSINE-PHOSPHATASE PTEN2B"/>
    <property type="match status" value="1"/>
</dbReference>
<proteinExistence type="inferred from homology"/>
<feature type="region of interest" description="Disordered" evidence="6">
    <location>
        <begin position="1"/>
        <end position="47"/>
    </location>
</feature>
<dbReference type="InterPro" id="IPR051281">
    <property type="entry name" value="Dual-spec_lipid-protein_phosph"/>
</dbReference>
<sequence length="610" mass="67781">MEPASADSSSQPTNSSPNVKHHSPNISRQNDNAHDSASSSASDKSSWVRNLNLSQSFGARRENFQSGDAGMSNLSRLTSGLGLRMLSMPSARNETTPVNPGDEKPSLIESFTKGLVDSSKTAVKKMQVTARHIVSQNKRRYQDDEFDLDLAYITENIIAMGFPAGDSSSGVFGYFEGFYRNHMEEVIRFLETHHEGKYKVYNLCSERLYDASLFKGKAASFPFDDHNCPPIELIASFCRSAYSWLKEDIQNVVVVHCKAGMGRTGVMICSLLLYLKFFPTAEEAINCFNEKRCIDGKALVLPSQIRYVKYFERTLTYFKGEVQPGRRCMLRGFRLHKCPYWVRPSITISDHNGILFTTKKHPKTKDLMPEDFWISAPRKGIVVFALPGEPGLTELVGDFKIYFHDRQGDFYCWLNTTMTENRKILDASELDGFDKRKIPAPGFQVEVVMIDYNGTLPTRTKANPSNQGSSGSTGNNVPVSDVRLASISSENKVPTNGDDDVFSDSEGEETHDSERRKAKAASEPISGEHHKVSDPTTDQIGVLTHGTNQLSLQQERHAKDNASEEASTPNVQKSPKASKREYAGGATDIKAIAADASVFSFGDEDDFESD</sequence>
<evidence type="ECO:0000313" key="10">
    <source>
        <dbReference type="EMBL" id="KAF7809858.1"/>
    </source>
</evidence>
<dbReference type="OrthoDB" id="266663at2759"/>
<dbReference type="Gene3D" id="3.90.190.10">
    <property type="entry name" value="Protein tyrosine phosphatase superfamily"/>
    <property type="match status" value="1"/>
</dbReference>
<dbReference type="PROSITE" id="PS00383">
    <property type="entry name" value="TYR_PHOSPHATASE_1"/>
    <property type="match status" value="1"/>
</dbReference>
<dbReference type="GO" id="GO:0005829">
    <property type="term" value="C:cytosol"/>
    <property type="evidence" value="ECO:0007669"/>
    <property type="project" value="TreeGrafter"/>
</dbReference>
<evidence type="ECO:0000256" key="4">
    <source>
        <dbReference type="ARBA" id="ARBA00022912"/>
    </source>
</evidence>
<dbReference type="PANTHER" id="PTHR12305">
    <property type="entry name" value="PHOSPHATASE WITH HOMOLOGY TO TENSIN"/>
    <property type="match status" value="1"/>
</dbReference>